<evidence type="ECO:0000313" key="2">
    <source>
        <dbReference type="Proteomes" id="UP000027604"/>
    </source>
</evidence>
<protein>
    <submittedName>
        <fullName evidence="1">Uncharacterized protein</fullName>
    </submittedName>
</protein>
<name>W0VCD4_9BURK</name>
<dbReference type="Proteomes" id="UP000027604">
    <property type="component" value="Chromosome I"/>
</dbReference>
<dbReference type="AlphaFoldDB" id="W0VCD4"/>
<dbReference type="KEGG" id="jag:GJA_4334"/>
<proteinExistence type="predicted"/>
<gene>
    <name evidence="1" type="ORF">GJA_4334</name>
</gene>
<reference evidence="1 2" key="1">
    <citation type="journal article" date="2015" name="Genome Announc.">
        <title>Genome Sequence of Mushroom Soft-Rot Pathogen Janthinobacterium agaricidamnosum.</title>
        <authorList>
            <person name="Graupner K."/>
            <person name="Lackner G."/>
            <person name="Hertweck C."/>
        </authorList>
    </citation>
    <scope>NUCLEOTIDE SEQUENCE [LARGE SCALE GENOMIC DNA]</scope>
    <source>
        <strain evidence="2">NBRC 102515 / DSM 9628</strain>
    </source>
</reference>
<dbReference type="HOGENOM" id="CLU_3026193_0_0_4"/>
<dbReference type="EMBL" id="HG322949">
    <property type="protein sequence ID" value="CDG84942.1"/>
    <property type="molecule type" value="Genomic_DNA"/>
</dbReference>
<keyword evidence="2" id="KW-1185">Reference proteome</keyword>
<dbReference type="STRING" id="1349767.GJA_4334"/>
<sequence length="55" mass="6453">MHQDIFRTNLHRIRIALNKCGKRITHYYCAFLKKVDKMQGHGAKLRAPSSRTIID</sequence>
<evidence type="ECO:0000313" key="1">
    <source>
        <dbReference type="EMBL" id="CDG84942.1"/>
    </source>
</evidence>
<organism evidence="1 2">
    <name type="scientific">Janthinobacterium agaricidamnosum NBRC 102515 = DSM 9628</name>
    <dbReference type="NCBI Taxonomy" id="1349767"/>
    <lineage>
        <taxon>Bacteria</taxon>
        <taxon>Pseudomonadati</taxon>
        <taxon>Pseudomonadota</taxon>
        <taxon>Betaproteobacteria</taxon>
        <taxon>Burkholderiales</taxon>
        <taxon>Oxalobacteraceae</taxon>
        <taxon>Janthinobacterium</taxon>
    </lineage>
</organism>
<accession>W0VCD4</accession>